<feature type="compositionally biased region" description="Low complexity" evidence="10">
    <location>
        <begin position="1"/>
        <end position="18"/>
    </location>
</feature>
<dbReference type="FunFam" id="3.40.50.300:FF:001001">
    <property type="entry name" value="Multidrug ABC transporter ATP-binding protein"/>
    <property type="match status" value="1"/>
</dbReference>
<feature type="compositionally biased region" description="Pro residues" evidence="10">
    <location>
        <begin position="51"/>
        <end position="60"/>
    </location>
</feature>
<dbReference type="InterPro" id="IPR003439">
    <property type="entry name" value="ABC_transporter-like_ATP-bd"/>
</dbReference>
<dbReference type="GO" id="GO:0140359">
    <property type="term" value="F:ABC-type transporter activity"/>
    <property type="evidence" value="ECO:0007669"/>
    <property type="project" value="InterPro"/>
</dbReference>
<dbReference type="AlphaFoldDB" id="A0A7Z8JYK9"/>
<feature type="transmembrane region" description="Helical" evidence="11">
    <location>
        <begin position="205"/>
        <end position="227"/>
    </location>
</feature>
<dbReference type="InterPro" id="IPR036640">
    <property type="entry name" value="ABC1_TM_sf"/>
</dbReference>
<dbReference type="RefSeq" id="WP_154730395.1">
    <property type="nucleotide sequence ID" value="NZ_SZYE01000141.1"/>
</dbReference>
<feature type="domain" description="ABC transporter" evidence="12">
    <location>
        <begin position="406"/>
        <end position="640"/>
    </location>
</feature>
<protein>
    <submittedName>
        <fullName evidence="14">ABC transporter ATP-binding protein</fullName>
    </submittedName>
</protein>
<evidence type="ECO:0000256" key="3">
    <source>
        <dbReference type="ARBA" id="ARBA00022475"/>
    </source>
</evidence>
<keyword evidence="3" id="KW-1003">Cell membrane</keyword>
<gene>
    <name evidence="14" type="ORF">FA014_14660</name>
</gene>
<organism evidence="14 15">
    <name type="scientific">Cellulomonas hominis</name>
    <dbReference type="NCBI Taxonomy" id="156981"/>
    <lineage>
        <taxon>Bacteria</taxon>
        <taxon>Bacillati</taxon>
        <taxon>Actinomycetota</taxon>
        <taxon>Actinomycetes</taxon>
        <taxon>Micrococcales</taxon>
        <taxon>Cellulomonadaceae</taxon>
        <taxon>Cellulomonas</taxon>
    </lineage>
</organism>
<dbReference type="InterPro" id="IPR003593">
    <property type="entry name" value="AAA+_ATPase"/>
</dbReference>
<feature type="region of interest" description="Disordered" evidence="10">
    <location>
        <begin position="1"/>
        <end position="60"/>
    </location>
</feature>
<dbReference type="InterPro" id="IPR039421">
    <property type="entry name" value="Type_1_exporter"/>
</dbReference>
<name>A0A7Z8JYK9_9CELL</name>
<dbReference type="GO" id="GO:0005524">
    <property type="term" value="F:ATP binding"/>
    <property type="evidence" value="ECO:0007669"/>
    <property type="project" value="UniProtKB-KW"/>
</dbReference>
<dbReference type="SUPFAM" id="SSF90123">
    <property type="entry name" value="ABC transporter transmembrane region"/>
    <property type="match status" value="1"/>
</dbReference>
<reference evidence="14 15" key="1">
    <citation type="submission" date="2019-05" db="EMBL/GenBank/DDBJ databases">
        <title>Genome sequence of Cellulomonas hominis strain CS1.</title>
        <authorList>
            <person name="Belmont J."/>
            <person name="Maclea K.S."/>
        </authorList>
    </citation>
    <scope>NUCLEOTIDE SEQUENCE [LARGE SCALE GENOMIC DNA]</scope>
    <source>
        <strain evidence="14 15">CS1</strain>
    </source>
</reference>
<accession>A0A7Z8JYK9</accession>
<dbReference type="SUPFAM" id="SSF52540">
    <property type="entry name" value="P-loop containing nucleoside triphosphate hydrolases"/>
    <property type="match status" value="1"/>
</dbReference>
<evidence type="ECO:0000313" key="15">
    <source>
        <dbReference type="Proteomes" id="UP000308121"/>
    </source>
</evidence>
<dbReference type="Gene3D" id="1.20.1560.10">
    <property type="entry name" value="ABC transporter type 1, transmembrane domain"/>
    <property type="match status" value="1"/>
</dbReference>
<feature type="transmembrane region" description="Helical" evidence="11">
    <location>
        <begin position="181"/>
        <end position="199"/>
    </location>
</feature>
<feature type="compositionally biased region" description="Gly residues" evidence="10">
    <location>
        <begin position="19"/>
        <end position="38"/>
    </location>
</feature>
<keyword evidence="8 11" id="KW-1133">Transmembrane helix</keyword>
<evidence type="ECO:0000256" key="8">
    <source>
        <dbReference type="ARBA" id="ARBA00022989"/>
    </source>
</evidence>
<evidence type="ECO:0000313" key="14">
    <source>
        <dbReference type="EMBL" id="TKR22781.1"/>
    </source>
</evidence>
<evidence type="ECO:0000259" key="13">
    <source>
        <dbReference type="PROSITE" id="PS50929"/>
    </source>
</evidence>
<evidence type="ECO:0000256" key="5">
    <source>
        <dbReference type="ARBA" id="ARBA00022692"/>
    </source>
</evidence>
<evidence type="ECO:0000259" key="12">
    <source>
        <dbReference type="PROSITE" id="PS50893"/>
    </source>
</evidence>
<dbReference type="Proteomes" id="UP000308121">
    <property type="component" value="Unassembled WGS sequence"/>
</dbReference>
<sequence length="655" mass="66988">MTAQHPGRPAGATARPGGRPAGHPGGRPAGHPGGGHPGHPGHPGRPGGAPAGPPQVPTPPLARGVSLLPAVLTWVVAAGTTAVYLALGAVLDGARTGDGVPPGALVAIVVGVVALAAAAFAGPRLSLGAVGRREAERRDVLLDQMFRLGVAFRTQERSGRFVSTATDGVERAASYEVTFKFPIIASMTVPVIALVALGATVDWVVAGWLALALPAIPLLVNGFQRLFRSVSVQYRMTARRFAAQFLDAIQGLPTSTAFNRATAKGAELARSAEQLRRMVMRLLAGNQVVLLVIDASFSLAMVAAAAGLAMARLRDGAITPGQAVAVVLVSTVLLEPLDRVGQFFYVGMGGRAAVREIDAVLAQPATAGDAPGVRAPVTSTFHVNPRGAAGDGTPAADGAGGRPEAVALDHVSFAYPAGGPVLDDVSFTVPRGGRVALIGPSGSGKSTVAALIQAHLRPASGAVRVGGHDATAVPVDWVRAQTAVVAQSTYLFTGTLADNLRLAAPDADDDRLWHALAEANLADDVRGFPDRLATRVGERGLSLSGGQAQRLAVARALLKDAPVLLLDEPTSQVDAASEAALVDALDRAGEGRTVVVVAHRLSTVRGADEVLVLAEGRIVEQGPPDRLGGIDSYYARALDLSGAAAGPLTEQEARP</sequence>
<feature type="transmembrane region" description="Helical" evidence="11">
    <location>
        <begin position="288"/>
        <end position="311"/>
    </location>
</feature>
<dbReference type="Pfam" id="PF00664">
    <property type="entry name" value="ABC_membrane"/>
    <property type="match status" value="1"/>
</dbReference>
<comment type="subcellular location">
    <subcellularLocation>
        <location evidence="1">Cell membrane</location>
        <topology evidence="1">Multi-pass membrane protein</topology>
    </subcellularLocation>
</comment>
<evidence type="ECO:0000256" key="4">
    <source>
        <dbReference type="ARBA" id="ARBA00022519"/>
    </source>
</evidence>
<keyword evidence="4" id="KW-0997">Cell inner membrane</keyword>
<evidence type="ECO:0000256" key="10">
    <source>
        <dbReference type="SAM" id="MobiDB-lite"/>
    </source>
</evidence>
<comment type="caution">
    <text evidence="14">The sequence shown here is derived from an EMBL/GenBank/DDBJ whole genome shotgun (WGS) entry which is preliminary data.</text>
</comment>
<dbReference type="InterPro" id="IPR011527">
    <property type="entry name" value="ABC1_TM_dom"/>
</dbReference>
<feature type="domain" description="ABC transmembrane type-1" evidence="13">
    <location>
        <begin position="70"/>
        <end position="349"/>
    </location>
</feature>
<keyword evidence="2" id="KW-0813">Transport</keyword>
<keyword evidence="6" id="KW-0547">Nucleotide-binding</keyword>
<dbReference type="Pfam" id="PF00005">
    <property type="entry name" value="ABC_tran"/>
    <property type="match status" value="1"/>
</dbReference>
<dbReference type="OrthoDB" id="9806127at2"/>
<evidence type="ECO:0000256" key="7">
    <source>
        <dbReference type="ARBA" id="ARBA00022840"/>
    </source>
</evidence>
<keyword evidence="7 14" id="KW-0067">ATP-binding</keyword>
<dbReference type="PANTHER" id="PTHR24221">
    <property type="entry name" value="ATP-BINDING CASSETTE SUB-FAMILY B"/>
    <property type="match status" value="1"/>
</dbReference>
<dbReference type="Gene3D" id="3.40.50.300">
    <property type="entry name" value="P-loop containing nucleotide triphosphate hydrolases"/>
    <property type="match status" value="1"/>
</dbReference>
<dbReference type="PROSITE" id="PS50929">
    <property type="entry name" value="ABC_TM1F"/>
    <property type="match status" value="1"/>
</dbReference>
<dbReference type="EMBL" id="SZYE01000141">
    <property type="protein sequence ID" value="TKR22781.1"/>
    <property type="molecule type" value="Genomic_DNA"/>
</dbReference>
<evidence type="ECO:0000256" key="9">
    <source>
        <dbReference type="ARBA" id="ARBA00023136"/>
    </source>
</evidence>
<dbReference type="GO" id="GO:0016887">
    <property type="term" value="F:ATP hydrolysis activity"/>
    <property type="evidence" value="ECO:0007669"/>
    <property type="project" value="InterPro"/>
</dbReference>
<evidence type="ECO:0000256" key="11">
    <source>
        <dbReference type="SAM" id="Phobius"/>
    </source>
</evidence>
<dbReference type="InterPro" id="IPR017871">
    <property type="entry name" value="ABC_transporter-like_CS"/>
</dbReference>
<dbReference type="GO" id="GO:0005886">
    <property type="term" value="C:plasma membrane"/>
    <property type="evidence" value="ECO:0007669"/>
    <property type="project" value="UniProtKB-SubCell"/>
</dbReference>
<dbReference type="InterPro" id="IPR027417">
    <property type="entry name" value="P-loop_NTPase"/>
</dbReference>
<dbReference type="PROSITE" id="PS50893">
    <property type="entry name" value="ABC_TRANSPORTER_2"/>
    <property type="match status" value="1"/>
</dbReference>
<keyword evidence="9 11" id="KW-0472">Membrane</keyword>
<evidence type="ECO:0000256" key="6">
    <source>
        <dbReference type="ARBA" id="ARBA00022741"/>
    </source>
</evidence>
<proteinExistence type="predicted"/>
<dbReference type="PANTHER" id="PTHR24221:SF654">
    <property type="entry name" value="ATP-BINDING CASSETTE SUB-FAMILY B MEMBER 6"/>
    <property type="match status" value="1"/>
</dbReference>
<feature type="transmembrane region" description="Helical" evidence="11">
    <location>
        <begin position="67"/>
        <end position="91"/>
    </location>
</feature>
<evidence type="ECO:0000256" key="2">
    <source>
        <dbReference type="ARBA" id="ARBA00022448"/>
    </source>
</evidence>
<feature type="transmembrane region" description="Helical" evidence="11">
    <location>
        <begin position="103"/>
        <end position="123"/>
    </location>
</feature>
<keyword evidence="5 11" id="KW-0812">Transmembrane</keyword>
<dbReference type="SMART" id="SM00382">
    <property type="entry name" value="AAA"/>
    <property type="match status" value="1"/>
</dbReference>
<evidence type="ECO:0000256" key="1">
    <source>
        <dbReference type="ARBA" id="ARBA00004651"/>
    </source>
</evidence>
<dbReference type="PROSITE" id="PS00211">
    <property type="entry name" value="ABC_TRANSPORTER_1"/>
    <property type="match status" value="1"/>
</dbReference>